<keyword evidence="3" id="KW-1185">Reference proteome</keyword>
<dbReference type="EMBL" id="ML986490">
    <property type="protein sequence ID" value="KAF2277502.1"/>
    <property type="molecule type" value="Genomic_DNA"/>
</dbReference>
<evidence type="ECO:0000313" key="2">
    <source>
        <dbReference type="EMBL" id="KAF2277502.1"/>
    </source>
</evidence>
<protein>
    <submittedName>
        <fullName evidence="2">Uncharacterized protein</fullName>
    </submittedName>
</protein>
<feature type="region of interest" description="Disordered" evidence="1">
    <location>
        <begin position="316"/>
        <end position="335"/>
    </location>
</feature>
<dbReference type="PANTHER" id="PTHR42085:SF2">
    <property type="entry name" value="F-BOX DOMAIN-CONTAINING PROTEIN"/>
    <property type="match status" value="1"/>
</dbReference>
<dbReference type="Proteomes" id="UP000800097">
    <property type="component" value="Unassembled WGS sequence"/>
</dbReference>
<name>A0A6A6JLW9_WESOR</name>
<organism evidence="2 3">
    <name type="scientific">Westerdykella ornata</name>
    <dbReference type="NCBI Taxonomy" id="318751"/>
    <lineage>
        <taxon>Eukaryota</taxon>
        <taxon>Fungi</taxon>
        <taxon>Dikarya</taxon>
        <taxon>Ascomycota</taxon>
        <taxon>Pezizomycotina</taxon>
        <taxon>Dothideomycetes</taxon>
        <taxon>Pleosporomycetidae</taxon>
        <taxon>Pleosporales</taxon>
        <taxon>Sporormiaceae</taxon>
        <taxon>Westerdykella</taxon>
    </lineage>
</organism>
<proteinExistence type="predicted"/>
<feature type="compositionally biased region" description="Basic and acidic residues" evidence="1">
    <location>
        <begin position="1"/>
        <end position="12"/>
    </location>
</feature>
<sequence>MPPKVLRRDGNETRTALRVQTQGEDDSDVEMDDAVSDQMASPVAARKAPSMALKAIKAREKALVDKFAVVQANIQNDLEKDDGVVVDCFFHAKEKRAPMDKSYDYTHLMKLVSPMPFVLVKQTILTEGEYAGHVAILVKQSLPFPLMRLPISVRTKVLNFMLKHDEEAIRVSLSQGGKKAAYSKEFHGKNTLAILATCKQIRDEAAPLLYGQTFVFPGTGALTTFLLQIGQFSKYLRHLELETYTGASARTMFHLLEKATSLEILHFQHISSNERPKTAVKNIYNDAYPWLMAVGKECPTKGLEIMHFHEAAFHRRDKNENGEPESIKWSSAEHETLRRGLRLKLEKASRANASS</sequence>
<evidence type="ECO:0000256" key="1">
    <source>
        <dbReference type="SAM" id="MobiDB-lite"/>
    </source>
</evidence>
<feature type="compositionally biased region" description="Acidic residues" evidence="1">
    <location>
        <begin position="23"/>
        <end position="35"/>
    </location>
</feature>
<gene>
    <name evidence="2" type="ORF">EI97DRAFT_457510</name>
</gene>
<dbReference type="InterPro" id="IPR038883">
    <property type="entry name" value="AN11006-like"/>
</dbReference>
<dbReference type="OrthoDB" id="62952at2759"/>
<dbReference type="GeneID" id="54554002"/>
<evidence type="ECO:0000313" key="3">
    <source>
        <dbReference type="Proteomes" id="UP000800097"/>
    </source>
</evidence>
<dbReference type="AlphaFoldDB" id="A0A6A6JLW9"/>
<dbReference type="RefSeq" id="XP_033655041.1">
    <property type="nucleotide sequence ID" value="XM_033800827.1"/>
</dbReference>
<dbReference type="PANTHER" id="PTHR42085">
    <property type="entry name" value="F-BOX DOMAIN-CONTAINING PROTEIN"/>
    <property type="match status" value="1"/>
</dbReference>
<reference evidence="2" key="1">
    <citation type="journal article" date="2020" name="Stud. Mycol.">
        <title>101 Dothideomycetes genomes: a test case for predicting lifestyles and emergence of pathogens.</title>
        <authorList>
            <person name="Haridas S."/>
            <person name="Albert R."/>
            <person name="Binder M."/>
            <person name="Bloem J."/>
            <person name="Labutti K."/>
            <person name="Salamov A."/>
            <person name="Andreopoulos B."/>
            <person name="Baker S."/>
            <person name="Barry K."/>
            <person name="Bills G."/>
            <person name="Bluhm B."/>
            <person name="Cannon C."/>
            <person name="Castanera R."/>
            <person name="Culley D."/>
            <person name="Daum C."/>
            <person name="Ezra D."/>
            <person name="Gonzalez J."/>
            <person name="Henrissat B."/>
            <person name="Kuo A."/>
            <person name="Liang C."/>
            <person name="Lipzen A."/>
            <person name="Lutzoni F."/>
            <person name="Magnuson J."/>
            <person name="Mondo S."/>
            <person name="Nolan M."/>
            <person name="Ohm R."/>
            <person name="Pangilinan J."/>
            <person name="Park H.-J."/>
            <person name="Ramirez L."/>
            <person name="Alfaro M."/>
            <person name="Sun H."/>
            <person name="Tritt A."/>
            <person name="Yoshinaga Y."/>
            <person name="Zwiers L.-H."/>
            <person name="Turgeon B."/>
            <person name="Goodwin S."/>
            <person name="Spatafora J."/>
            <person name="Crous P."/>
            <person name="Grigoriev I."/>
        </authorList>
    </citation>
    <scope>NUCLEOTIDE SEQUENCE</scope>
    <source>
        <strain evidence="2">CBS 379.55</strain>
    </source>
</reference>
<accession>A0A6A6JLW9</accession>
<feature type="region of interest" description="Disordered" evidence="1">
    <location>
        <begin position="1"/>
        <end position="35"/>
    </location>
</feature>